<dbReference type="GO" id="GO:0017150">
    <property type="term" value="F:tRNA dihydrouridine synthase activity"/>
    <property type="evidence" value="ECO:0007669"/>
    <property type="project" value="InterPro"/>
</dbReference>
<dbReference type="EMBL" id="CP001804">
    <property type="protein sequence ID" value="ACY18480.1"/>
    <property type="molecule type" value="Genomic_DNA"/>
</dbReference>
<comment type="catalytic activity">
    <reaction evidence="11">
        <text>a 5,6-dihydrouridine in tRNA + NAD(+) = a uridine in tRNA + NADH + H(+)</text>
        <dbReference type="Rhea" id="RHEA:54452"/>
        <dbReference type="Rhea" id="RHEA-COMP:13339"/>
        <dbReference type="Rhea" id="RHEA-COMP:13887"/>
        <dbReference type="ChEBI" id="CHEBI:15378"/>
        <dbReference type="ChEBI" id="CHEBI:57540"/>
        <dbReference type="ChEBI" id="CHEBI:57945"/>
        <dbReference type="ChEBI" id="CHEBI:65315"/>
        <dbReference type="ChEBI" id="CHEBI:74443"/>
    </reaction>
</comment>
<dbReference type="SUPFAM" id="SSF51395">
    <property type="entry name" value="FMN-linked oxidoreductases"/>
    <property type="match status" value="1"/>
</dbReference>
<evidence type="ECO:0000256" key="14">
    <source>
        <dbReference type="PIRSR" id="PIRSR006621-2"/>
    </source>
</evidence>
<keyword evidence="5 12" id="KW-0288">FMN</keyword>
<dbReference type="Gene3D" id="3.20.20.70">
    <property type="entry name" value="Aldolase class I"/>
    <property type="match status" value="1"/>
</dbReference>
<comment type="cofactor">
    <cofactor evidence="1 12 14">
        <name>FMN</name>
        <dbReference type="ChEBI" id="CHEBI:58210"/>
    </cofactor>
</comment>
<dbReference type="Gene3D" id="1.10.1200.80">
    <property type="entry name" value="Putative flavin oxidoreducatase, domain 2"/>
    <property type="match status" value="1"/>
</dbReference>
<dbReference type="PIRSF" id="PIRSF006621">
    <property type="entry name" value="Dus"/>
    <property type="match status" value="1"/>
</dbReference>
<dbReference type="KEGG" id="hoh:Hoch_6005"/>
<comment type="similarity">
    <text evidence="12">Belongs to the dus family.</text>
</comment>
<feature type="binding site" evidence="14">
    <location>
        <begin position="22"/>
        <end position="24"/>
    </location>
    <ligand>
        <name>FMN</name>
        <dbReference type="ChEBI" id="CHEBI:58210"/>
    </ligand>
</feature>
<dbReference type="Pfam" id="PF01207">
    <property type="entry name" value="Dus"/>
    <property type="match status" value="1"/>
</dbReference>
<feature type="active site" description="Proton donor" evidence="13">
    <location>
        <position position="106"/>
    </location>
</feature>
<feature type="domain" description="DUS-like FMN-binding" evidence="15">
    <location>
        <begin position="19"/>
        <end position="319"/>
    </location>
</feature>
<evidence type="ECO:0000256" key="11">
    <source>
        <dbReference type="ARBA" id="ARBA00048802"/>
    </source>
</evidence>
<evidence type="ECO:0000256" key="6">
    <source>
        <dbReference type="ARBA" id="ARBA00022694"/>
    </source>
</evidence>
<dbReference type="eggNOG" id="COG0042">
    <property type="taxonomic scope" value="Bacteria"/>
</dbReference>
<evidence type="ECO:0000256" key="3">
    <source>
        <dbReference type="ARBA" id="ARBA00022555"/>
    </source>
</evidence>
<evidence type="ECO:0000256" key="7">
    <source>
        <dbReference type="ARBA" id="ARBA00022857"/>
    </source>
</evidence>
<gene>
    <name evidence="16" type="ordered locus">Hoch_6005</name>
</gene>
<evidence type="ECO:0000256" key="4">
    <source>
        <dbReference type="ARBA" id="ARBA00022630"/>
    </source>
</evidence>
<dbReference type="InterPro" id="IPR035587">
    <property type="entry name" value="DUS-like_FMN-bd"/>
</dbReference>
<dbReference type="OrthoDB" id="9764501at2"/>
<evidence type="ECO:0000256" key="12">
    <source>
        <dbReference type="PIRNR" id="PIRNR006621"/>
    </source>
</evidence>
<evidence type="ECO:0000256" key="8">
    <source>
        <dbReference type="ARBA" id="ARBA00022884"/>
    </source>
</evidence>
<name>D0LJX3_HALO1</name>
<dbReference type="CDD" id="cd02801">
    <property type="entry name" value="DUS_like_FMN"/>
    <property type="match status" value="1"/>
</dbReference>
<dbReference type="RefSeq" id="WP_012831072.1">
    <property type="nucleotide sequence ID" value="NC_013440.1"/>
</dbReference>
<keyword evidence="6 12" id="KW-0819">tRNA processing</keyword>
<evidence type="ECO:0000256" key="10">
    <source>
        <dbReference type="ARBA" id="ARBA00048205"/>
    </source>
</evidence>
<keyword evidence="7" id="KW-0521">NADP</keyword>
<dbReference type="HOGENOM" id="CLU_013299_0_3_7"/>
<accession>D0LJX3</accession>
<feature type="binding site" evidence="14">
    <location>
        <position position="76"/>
    </location>
    <ligand>
        <name>FMN</name>
        <dbReference type="ChEBI" id="CHEBI:58210"/>
    </ligand>
</feature>
<dbReference type="GO" id="GO:0000049">
    <property type="term" value="F:tRNA binding"/>
    <property type="evidence" value="ECO:0007669"/>
    <property type="project" value="UniProtKB-KW"/>
</dbReference>
<feature type="binding site" evidence="14">
    <location>
        <position position="177"/>
    </location>
    <ligand>
        <name>FMN</name>
        <dbReference type="ChEBI" id="CHEBI:58210"/>
    </ligand>
</feature>
<proteinExistence type="inferred from homology"/>
<keyword evidence="3" id="KW-0820">tRNA-binding</keyword>
<feature type="binding site" evidence="14">
    <location>
        <position position="147"/>
    </location>
    <ligand>
        <name>FMN</name>
        <dbReference type="ChEBI" id="CHEBI:58210"/>
    </ligand>
</feature>
<evidence type="ECO:0000313" key="17">
    <source>
        <dbReference type="Proteomes" id="UP000001880"/>
    </source>
</evidence>
<comment type="catalytic activity">
    <reaction evidence="10">
        <text>a 5,6-dihydrouridine in tRNA + NADP(+) = a uridine in tRNA + NADPH + H(+)</text>
        <dbReference type="Rhea" id="RHEA:23624"/>
        <dbReference type="Rhea" id="RHEA-COMP:13339"/>
        <dbReference type="Rhea" id="RHEA-COMP:13887"/>
        <dbReference type="ChEBI" id="CHEBI:15378"/>
        <dbReference type="ChEBI" id="CHEBI:57783"/>
        <dbReference type="ChEBI" id="CHEBI:58349"/>
        <dbReference type="ChEBI" id="CHEBI:65315"/>
        <dbReference type="ChEBI" id="CHEBI:74443"/>
    </reaction>
</comment>
<feature type="binding site" evidence="14">
    <location>
        <begin position="234"/>
        <end position="235"/>
    </location>
    <ligand>
        <name>FMN</name>
        <dbReference type="ChEBI" id="CHEBI:58210"/>
    </ligand>
</feature>
<evidence type="ECO:0000259" key="15">
    <source>
        <dbReference type="Pfam" id="PF01207"/>
    </source>
</evidence>
<dbReference type="PANTHER" id="PTHR45846:SF1">
    <property type="entry name" value="TRNA-DIHYDROURIDINE(47) SYNTHASE [NAD(P)(+)]-LIKE"/>
    <property type="match status" value="1"/>
</dbReference>
<comment type="function">
    <text evidence="2 12">Catalyzes the synthesis of 5,6-dihydrouridine (D), a modified base found in the D-loop of most tRNAs, via the reduction of the C5-C6 double bond in target uridines.</text>
</comment>
<dbReference type="NCBIfam" id="TIGR00737">
    <property type="entry name" value="nifR3_yhdG"/>
    <property type="match status" value="1"/>
</dbReference>
<organism evidence="16 17">
    <name type="scientific">Haliangium ochraceum (strain DSM 14365 / JCM 11303 / SMP-2)</name>
    <dbReference type="NCBI Taxonomy" id="502025"/>
    <lineage>
        <taxon>Bacteria</taxon>
        <taxon>Pseudomonadati</taxon>
        <taxon>Myxococcota</taxon>
        <taxon>Polyangia</taxon>
        <taxon>Haliangiales</taxon>
        <taxon>Kofleriaceae</taxon>
        <taxon>Haliangium</taxon>
    </lineage>
</organism>
<keyword evidence="8" id="KW-0694">RNA-binding</keyword>
<evidence type="ECO:0000256" key="5">
    <source>
        <dbReference type="ARBA" id="ARBA00022643"/>
    </source>
</evidence>
<evidence type="ECO:0000313" key="16">
    <source>
        <dbReference type="EMBL" id="ACY18480.1"/>
    </source>
</evidence>
<dbReference type="PROSITE" id="PS01136">
    <property type="entry name" value="UPF0034"/>
    <property type="match status" value="1"/>
</dbReference>
<keyword evidence="4 12" id="KW-0285">Flavoprotein</keyword>
<keyword evidence="9 12" id="KW-0560">Oxidoreductase</keyword>
<dbReference type="GO" id="GO:0050660">
    <property type="term" value="F:flavin adenine dinucleotide binding"/>
    <property type="evidence" value="ECO:0007669"/>
    <property type="project" value="InterPro"/>
</dbReference>
<dbReference type="InterPro" id="IPR013785">
    <property type="entry name" value="Aldolase_TIM"/>
</dbReference>
<sequence>MLGALRMRIGSLTIDTPVLLAPMAAVTDLPFRTICERFGVGLTITEFLKATALCDGDAEVVDKLTASLDGVRFGVQIYGREVEPLVQAAQLALDIGASLIDINMGCPAKRVVAGECGAALMQWPELSAELVRAVVASVPDSVPVTVKHRAGWNPLNRNAPEFACAMVEAGAQMVTVHGRTRTQGFAGSVDLEVIRRVREAVPARVPVVGNGDVVCVDDYLRMREHTGCDAVMIGRGALGNPWLFRSLHALAHGLPDPGRPDMAERYRVFCEHVALLYALKGGPKLIHEVRKACAWYAKGLDGADGFRQHVWKLRSPDEVLVAAAAFFGRPYGGASVPHGLHCATPNQG</sequence>
<dbReference type="STRING" id="502025.Hoch_6005"/>
<evidence type="ECO:0000256" key="9">
    <source>
        <dbReference type="ARBA" id="ARBA00023002"/>
    </source>
</evidence>
<keyword evidence="14" id="KW-0547">Nucleotide-binding</keyword>
<dbReference type="InterPro" id="IPR018517">
    <property type="entry name" value="tRNA_hU_synthase_CS"/>
</dbReference>
<evidence type="ECO:0000256" key="13">
    <source>
        <dbReference type="PIRSR" id="PIRSR006621-1"/>
    </source>
</evidence>
<protein>
    <recommendedName>
        <fullName evidence="12">tRNA-dihydrouridine synthase</fullName>
        <ecNumber evidence="12">1.3.1.-</ecNumber>
    </recommendedName>
</protein>
<dbReference type="AlphaFoldDB" id="D0LJX3"/>
<dbReference type="Proteomes" id="UP000001880">
    <property type="component" value="Chromosome"/>
</dbReference>
<dbReference type="InterPro" id="IPR024036">
    <property type="entry name" value="tRNA-dHydroUridine_Synthase_C"/>
</dbReference>
<dbReference type="InterPro" id="IPR001269">
    <property type="entry name" value="DUS_fam"/>
</dbReference>
<dbReference type="PANTHER" id="PTHR45846">
    <property type="entry name" value="TRNA-DIHYDROURIDINE(47) SYNTHASE [NAD(P)(+)]-LIKE"/>
    <property type="match status" value="1"/>
</dbReference>
<dbReference type="InterPro" id="IPR004652">
    <property type="entry name" value="DusB-like"/>
</dbReference>
<evidence type="ECO:0000256" key="2">
    <source>
        <dbReference type="ARBA" id="ARBA00002790"/>
    </source>
</evidence>
<reference evidence="16 17" key="1">
    <citation type="journal article" date="2010" name="Stand. Genomic Sci.">
        <title>Complete genome sequence of Haliangium ochraceum type strain (SMP-2).</title>
        <authorList>
            <consortium name="US DOE Joint Genome Institute (JGI-PGF)"/>
            <person name="Ivanova N."/>
            <person name="Daum C."/>
            <person name="Lang E."/>
            <person name="Abt B."/>
            <person name="Kopitz M."/>
            <person name="Saunders E."/>
            <person name="Lapidus A."/>
            <person name="Lucas S."/>
            <person name="Glavina Del Rio T."/>
            <person name="Nolan M."/>
            <person name="Tice H."/>
            <person name="Copeland A."/>
            <person name="Cheng J.F."/>
            <person name="Chen F."/>
            <person name="Bruce D."/>
            <person name="Goodwin L."/>
            <person name="Pitluck S."/>
            <person name="Mavromatis K."/>
            <person name="Pati A."/>
            <person name="Mikhailova N."/>
            <person name="Chen A."/>
            <person name="Palaniappan K."/>
            <person name="Land M."/>
            <person name="Hauser L."/>
            <person name="Chang Y.J."/>
            <person name="Jeffries C.D."/>
            <person name="Detter J.C."/>
            <person name="Brettin T."/>
            <person name="Rohde M."/>
            <person name="Goker M."/>
            <person name="Bristow J."/>
            <person name="Markowitz V."/>
            <person name="Eisen J.A."/>
            <person name="Hugenholtz P."/>
            <person name="Kyrpides N.C."/>
            <person name="Klenk H.P."/>
        </authorList>
    </citation>
    <scope>NUCLEOTIDE SEQUENCE [LARGE SCALE GENOMIC DNA]</scope>
    <source>
        <strain evidence="17">DSM 14365 / CIP 107738 / JCM 11303 / AJ 13395 / SMP-2</strain>
    </source>
</reference>
<dbReference type="EC" id="1.3.1.-" evidence="12"/>
<keyword evidence="17" id="KW-1185">Reference proteome</keyword>
<evidence type="ECO:0000256" key="1">
    <source>
        <dbReference type="ARBA" id="ARBA00001917"/>
    </source>
</evidence>